<dbReference type="Proteomes" id="UP001165079">
    <property type="component" value="Unassembled WGS sequence"/>
</dbReference>
<evidence type="ECO:0000259" key="1">
    <source>
        <dbReference type="Pfam" id="PF12706"/>
    </source>
</evidence>
<dbReference type="InterPro" id="IPR036866">
    <property type="entry name" value="RibonucZ/Hydroxyglut_hydro"/>
</dbReference>
<dbReference type="RefSeq" id="WP_285662814.1">
    <property type="nucleotide sequence ID" value="NZ_BSTX01000001.1"/>
</dbReference>
<dbReference type="PANTHER" id="PTHR46018">
    <property type="entry name" value="ZINC PHOSPHODIESTERASE ELAC PROTEIN 1"/>
    <property type="match status" value="1"/>
</dbReference>
<dbReference type="Gene3D" id="3.60.15.10">
    <property type="entry name" value="Ribonuclease Z/Hydroxyacylglutathione hydrolase-like"/>
    <property type="match status" value="1"/>
</dbReference>
<dbReference type="SUPFAM" id="SSF56281">
    <property type="entry name" value="Metallo-hydrolase/oxidoreductase"/>
    <property type="match status" value="1"/>
</dbReference>
<protein>
    <submittedName>
        <fullName evidence="2">MBL fold metallo-hydrolase</fullName>
    </submittedName>
</protein>
<dbReference type="InterPro" id="IPR001279">
    <property type="entry name" value="Metallo-B-lactamas"/>
</dbReference>
<organism evidence="2 3">
    <name type="scientific">Actinorhabdospora filicis</name>
    <dbReference type="NCBI Taxonomy" id="1785913"/>
    <lineage>
        <taxon>Bacteria</taxon>
        <taxon>Bacillati</taxon>
        <taxon>Actinomycetota</taxon>
        <taxon>Actinomycetes</taxon>
        <taxon>Micromonosporales</taxon>
        <taxon>Micromonosporaceae</taxon>
        <taxon>Actinorhabdospora</taxon>
    </lineage>
</organism>
<feature type="domain" description="Metallo-beta-lactamase" evidence="1">
    <location>
        <begin position="24"/>
        <end position="187"/>
    </location>
</feature>
<evidence type="ECO:0000313" key="3">
    <source>
        <dbReference type="Proteomes" id="UP001165079"/>
    </source>
</evidence>
<comment type="caution">
    <text evidence="2">The sequence shown here is derived from an EMBL/GenBank/DDBJ whole genome shotgun (WGS) entry which is preliminary data.</text>
</comment>
<accession>A0A9W6SL64</accession>
<dbReference type="Pfam" id="PF12706">
    <property type="entry name" value="Lactamase_B_2"/>
    <property type="match status" value="1"/>
</dbReference>
<sequence>MGFLLEWAGFRLVLDLGWGTATRLLDLVTDVDAVAVTHEHPDHCADLGGLARARYFAAERGPVVPLFTTPGTAARVQAMEPTEALSEVFALHELPGTYPVGPFGLSGALLPHFVPHAGVRLSGPLEMAYSGDAGAGAELDALAAGASVLIAGVTHGPGEPSPLLLRAGEAGACAARAGVSRLVLTHFWPGSDRAAAVAEARAAFGGEIIAAEDGMVIHL</sequence>
<gene>
    <name evidence="2" type="ORF">Afil01_25310</name>
</gene>
<proteinExistence type="predicted"/>
<reference evidence="2" key="1">
    <citation type="submission" date="2023-03" db="EMBL/GenBank/DDBJ databases">
        <title>Actinorhabdospora filicis NBRC 111898.</title>
        <authorList>
            <person name="Ichikawa N."/>
            <person name="Sato H."/>
            <person name="Tonouchi N."/>
        </authorList>
    </citation>
    <scope>NUCLEOTIDE SEQUENCE</scope>
    <source>
        <strain evidence="2">NBRC 111898</strain>
    </source>
</reference>
<dbReference type="GO" id="GO:0042781">
    <property type="term" value="F:3'-tRNA processing endoribonuclease activity"/>
    <property type="evidence" value="ECO:0007669"/>
    <property type="project" value="TreeGrafter"/>
</dbReference>
<keyword evidence="3" id="KW-1185">Reference proteome</keyword>
<evidence type="ECO:0000313" key="2">
    <source>
        <dbReference type="EMBL" id="GLZ77724.1"/>
    </source>
</evidence>
<dbReference type="EMBL" id="BSTX01000001">
    <property type="protein sequence ID" value="GLZ77724.1"/>
    <property type="molecule type" value="Genomic_DNA"/>
</dbReference>
<name>A0A9W6SL64_9ACTN</name>
<dbReference type="AlphaFoldDB" id="A0A9W6SL64"/>
<dbReference type="PANTHER" id="PTHR46018:SF4">
    <property type="entry name" value="METALLO-HYDROLASE YHFI-RELATED"/>
    <property type="match status" value="1"/>
</dbReference>